<dbReference type="EMBL" id="FZOC01000004">
    <property type="protein sequence ID" value="SNR99755.1"/>
    <property type="molecule type" value="Genomic_DNA"/>
</dbReference>
<keyword evidence="3" id="KW-1185">Reference proteome</keyword>
<accession>A0A239AVL4</accession>
<feature type="region of interest" description="Disordered" evidence="1">
    <location>
        <begin position="145"/>
        <end position="165"/>
    </location>
</feature>
<evidence type="ECO:0000313" key="3">
    <source>
        <dbReference type="Proteomes" id="UP000198324"/>
    </source>
</evidence>
<protein>
    <submittedName>
        <fullName evidence="2">Uncharacterized protein</fullName>
    </submittedName>
</protein>
<dbReference type="AlphaFoldDB" id="A0A239AVL4"/>
<gene>
    <name evidence="2" type="ORF">SAMN04488503_2256</name>
</gene>
<dbReference type="RefSeq" id="WP_089274460.1">
    <property type="nucleotide sequence ID" value="NZ_FZOC01000004.1"/>
</dbReference>
<evidence type="ECO:0000313" key="2">
    <source>
        <dbReference type="EMBL" id="SNR99755.1"/>
    </source>
</evidence>
<evidence type="ECO:0000256" key="1">
    <source>
        <dbReference type="SAM" id="MobiDB-lite"/>
    </source>
</evidence>
<dbReference type="OrthoDB" id="198812at2"/>
<reference evidence="2 3" key="1">
    <citation type="submission" date="2017-06" db="EMBL/GenBank/DDBJ databases">
        <authorList>
            <person name="Kim H.J."/>
            <person name="Triplett B.A."/>
        </authorList>
    </citation>
    <scope>NUCLEOTIDE SEQUENCE [LARGE SCALE GENOMIC DNA]</scope>
    <source>
        <strain evidence="2 3">DSM 13116</strain>
    </source>
</reference>
<dbReference type="Proteomes" id="UP000198324">
    <property type="component" value="Unassembled WGS sequence"/>
</dbReference>
<sequence>MTHADLVARGLKWLGNRCTIAFSELATAAMEIPDGWGYGGDGSILVECKATRSDFLADAKKYYRRRPEAGMGNLRYYLCPPGLIRPEELPEAWGLLYCLPKQIKVVVKARPQEANLDAERRLLASVVRRCALRWPIHQVQDMETMPGRSRAADCASETASQAHVD</sequence>
<name>A0A239AVL4_9BACT</name>
<proteinExistence type="predicted"/>
<organism evidence="2 3">
    <name type="scientific">Humidesulfovibrio mexicanus</name>
    <dbReference type="NCBI Taxonomy" id="147047"/>
    <lineage>
        <taxon>Bacteria</taxon>
        <taxon>Pseudomonadati</taxon>
        <taxon>Thermodesulfobacteriota</taxon>
        <taxon>Desulfovibrionia</taxon>
        <taxon>Desulfovibrionales</taxon>
        <taxon>Desulfovibrionaceae</taxon>
        <taxon>Humidesulfovibrio</taxon>
    </lineage>
</organism>